<dbReference type="Proteomes" id="UP001497680">
    <property type="component" value="Unassembled WGS sequence"/>
</dbReference>
<evidence type="ECO:0000313" key="2">
    <source>
        <dbReference type="Proteomes" id="UP001497680"/>
    </source>
</evidence>
<keyword evidence="2" id="KW-1185">Reference proteome</keyword>
<organism evidence="1 2">
    <name type="scientific">Hypoxylon rubiginosum</name>
    <dbReference type="NCBI Taxonomy" id="110542"/>
    <lineage>
        <taxon>Eukaryota</taxon>
        <taxon>Fungi</taxon>
        <taxon>Dikarya</taxon>
        <taxon>Ascomycota</taxon>
        <taxon>Pezizomycotina</taxon>
        <taxon>Sordariomycetes</taxon>
        <taxon>Xylariomycetidae</taxon>
        <taxon>Xylariales</taxon>
        <taxon>Hypoxylaceae</taxon>
        <taxon>Hypoxylon</taxon>
    </lineage>
</organism>
<dbReference type="EMBL" id="MU394386">
    <property type="protein sequence ID" value="KAI6081785.1"/>
    <property type="molecule type" value="Genomic_DNA"/>
</dbReference>
<comment type="caution">
    <text evidence="1">The sequence shown here is derived from an EMBL/GenBank/DDBJ whole genome shotgun (WGS) entry which is preliminary data.</text>
</comment>
<reference evidence="1 2" key="1">
    <citation type="journal article" date="2022" name="New Phytol.">
        <title>Ecological generalism drives hyperdiversity of secondary metabolite gene clusters in xylarialean endophytes.</title>
        <authorList>
            <person name="Franco M.E.E."/>
            <person name="Wisecaver J.H."/>
            <person name="Arnold A.E."/>
            <person name="Ju Y.M."/>
            <person name="Slot J.C."/>
            <person name="Ahrendt S."/>
            <person name="Moore L.P."/>
            <person name="Eastman K.E."/>
            <person name="Scott K."/>
            <person name="Konkel Z."/>
            <person name="Mondo S.J."/>
            <person name="Kuo A."/>
            <person name="Hayes R.D."/>
            <person name="Haridas S."/>
            <person name="Andreopoulos B."/>
            <person name="Riley R."/>
            <person name="LaButti K."/>
            <person name="Pangilinan J."/>
            <person name="Lipzen A."/>
            <person name="Amirebrahimi M."/>
            <person name="Yan J."/>
            <person name="Adam C."/>
            <person name="Keymanesh K."/>
            <person name="Ng V."/>
            <person name="Louie K."/>
            <person name="Northen T."/>
            <person name="Drula E."/>
            <person name="Henrissat B."/>
            <person name="Hsieh H.M."/>
            <person name="Youens-Clark K."/>
            <person name="Lutzoni F."/>
            <person name="Miadlikowska J."/>
            <person name="Eastwood D.C."/>
            <person name="Hamelin R.C."/>
            <person name="Grigoriev I.V."/>
            <person name="U'Ren J.M."/>
        </authorList>
    </citation>
    <scope>NUCLEOTIDE SEQUENCE [LARGE SCALE GENOMIC DNA]</scope>
    <source>
        <strain evidence="1 2">ER1909</strain>
    </source>
</reference>
<gene>
    <name evidence="1" type="ORF">F4821DRAFT_272921</name>
</gene>
<evidence type="ECO:0000313" key="1">
    <source>
        <dbReference type="EMBL" id="KAI6081785.1"/>
    </source>
</evidence>
<sequence>MSATTKEFDDMQCSLWSFGAGHSRGKVTTQLEKFREFIKHLECLYFPKRDSTVLLRKKINAYRQSNYLALSYTWKPSPLETDLRAGSYFVQQMGSDSRKPSPVRDNVFARVRKYMEYTRVKYLWIDQHCIKQEGEAKVIGMNAMDRVFSRSSHPVALLTRPINSSSELVLLTRVLDGRLVCEDSDGLWLSRNTSLEQALEALELLKDITLDVWFSRGWTFQENYKAGTKMKLLIPHRMIMNRLKVSKLMGGIDGELCIDSVKFHEETTKLCFAYQSHHPIPASLSNHLLSRAGKYTILLQYESDDGNNVAPQSMSPRIIADLATRNLTNLWDRLPIVANCCQYSVRLNSSQLQAEGRGLGMSMLALCLLNGEILSNHPDENIHVSALQALPIIEFLREQFFDELKSPFVNKALTYNKGCRLVDVELTEEGIHTRGHLWKCDRLISTERVRRTSRLRNNTSSTRGLKSWEIRRLEQLVSKLFDHREKRLEKLLGHFIARHRKPRRVLSFSRRWMIQMASILADAIDQGKTLCTAHLFGSQGSGDAIFIVDPRLKDQNYVFTSIRSKRGDSRRSYFNDIDKHVSLEVDLGNPEGIRRGKWLPMLFTKRWIIGLCFFSRDSLQDVVFPWPMSLQGL</sequence>
<protein>
    <submittedName>
        <fullName evidence="1">Heterokaryon incompatibility protein-domain-containing protein</fullName>
    </submittedName>
</protein>
<accession>A0ACC0CNB0</accession>
<name>A0ACC0CNB0_9PEZI</name>
<proteinExistence type="predicted"/>